<proteinExistence type="predicted"/>
<evidence type="ECO:0000313" key="2">
    <source>
        <dbReference type="Proteomes" id="UP000499080"/>
    </source>
</evidence>
<dbReference type="Proteomes" id="UP000499080">
    <property type="component" value="Unassembled WGS sequence"/>
</dbReference>
<gene>
    <name evidence="1" type="ORF">AVEN_142690_1</name>
</gene>
<sequence length="101" mass="11306">MLLPLRSSIVPPQLSFAPVTYGGVIGHGAARPLLASQPAYGWSHRTQVGYTALELLLDSDYGLGYVKLSSTKTSFQNFQTHIKKLRTKRFNTKYVFIVENF</sequence>
<reference evidence="1 2" key="1">
    <citation type="journal article" date="2019" name="Sci. Rep.">
        <title>Orb-weaving spider Araneus ventricosus genome elucidates the spidroin gene catalogue.</title>
        <authorList>
            <person name="Kono N."/>
            <person name="Nakamura H."/>
            <person name="Ohtoshi R."/>
            <person name="Moran D.A.P."/>
            <person name="Shinohara A."/>
            <person name="Yoshida Y."/>
            <person name="Fujiwara M."/>
            <person name="Mori M."/>
            <person name="Tomita M."/>
            <person name="Arakawa K."/>
        </authorList>
    </citation>
    <scope>NUCLEOTIDE SEQUENCE [LARGE SCALE GENOMIC DNA]</scope>
</reference>
<evidence type="ECO:0000313" key="1">
    <source>
        <dbReference type="EMBL" id="GBM24978.1"/>
    </source>
</evidence>
<name>A0A4Y2EAC9_ARAVE</name>
<comment type="caution">
    <text evidence="1">The sequence shown here is derived from an EMBL/GenBank/DDBJ whole genome shotgun (WGS) entry which is preliminary data.</text>
</comment>
<dbReference type="EMBL" id="BGPR01169268">
    <property type="protein sequence ID" value="GBM24978.1"/>
    <property type="molecule type" value="Genomic_DNA"/>
</dbReference>
<protein>
    <submittedName>
        <fullName evidence="1">Uncharacterized protein</fullName>
    </submittedName>
</protein>
<accession>A0A4Y2EAC9</accession>
<dbReference type="AlphaFoldDB" id="A0A4Y2EAC9"/>
<keyword evidence="2" id="KW-1185">Reference proteome</keyword>
<organism evidence="1 2">
    <name type="scientific">Araneus ventricosus</name>
    <name type="common">Orbweaver spider</name>
    <name type="synonym">Epeira ventricosa</name>
    <dbReference type="NCBI Taxonomy" id="182803"/>
    <lineage>
        <taxon>Eukaryota</taxon>
        <taxon>Metazoa</taxon>
        <taxon>Ecdysozoa</taxon>
        <taxon>Arthropoda</taxon>
        <taxon>Chelicerata</taxon>
        <taxon>Arachnida</taxon>
        <taxon>Araneae</taxon>
        <taxon>Araneomorphae</taxon>
        <taxon>Entelegynae</taxon>
        <taxon>Araneoidea</taxon>
        <taxon>Araneidae</taxon>
        <taxon>Araneus</taxon>
    </lineage>
</organism>